<dbReference type="EMBL" id="SMBH01000039">
    <property type="protein sequence ID" value="TCU04515.1"/>
    <property type="molecule type" value="Genomic_DNA"/>
</dbReference>
<dbReference type="AlphaFoldDB" id="A0A4V2V7T7"/>
<keyword evidence="2" id="KW-0812">Transmembrane</keyword>
<protein>
    <submittedName>
        <fullName evidence="3">Uncharacterized protein</fullName>
    </submittedName>
</protein>
<keyword evidence="2" id="KW-1133">Transmembrane helix</keyword>
<sequence>MVQNPNPLHDPNRLSDLDVRTTPVDRTRSKPWVGWIAAIAAIAVVAFAYTLWTDTPGSDLQTTASTTNSEPASVPAKPTAPADNSAAPAPATPPAAPAQQ</sequence>
<feature type="compositionally biased region" description="Basic and acidic residues" evidence="1">
    <location>
        <begin position="10"/>
        <end position="27"/>
    </location>
</feature>
<evidence type="ECO:0000313" key="4">
    <source>
        <dbReference type="Proteomes" id="UP000294576"/>
    </source>
</evidence>
<feature type="transmembrane region" description="Helical" evidence="2">
    <location>
        <begin position="32"/>
        <end position="52"/>
    </location>
</feature>
<evidence type="ECO:0000313" key="3">
    <source>
        <dbReference type="EMBL" id="TCU04515.1"/>
    </source>
</evidence>
<accession>A0A4V2V7T7</accession>
<feature type="compositionally biased region" description="Pro residues" evidence="1">
    <location>
        <begin position="90"/>
        <end position="100"/>
    </location>
</feature>
<feature type="compositionally biased region" description="Low complexity" evidence="1">
    <location>
        <begin position="79"/>
        <end position="89"/>
    </location>
</feature>
<evidence type="ECO:0000256" key="2">
    <source>
        <dbReference type="SAM" id="Phobius"/>
    </source>
</evidence>
<reference evidence="3 4" key="1">
    <citation type="submission" date="2019-03" db="EMBL/GenBank/DDBJ databases">
        <title>Genomic Encyclopedia of Type Strains, Phase IV (KMG-V): Genome sequencing to study the core and pangenomes of soil and plant-associated prokaryotes.</title>
        <authorList>
            <person name="Whitman W."/>
        </authorList>
    </citation>
    <scope>NUCLEOTIDE SEQUENCE [LARGE SCALE GENOMIC DNA]</scope>
    <source>
        <strain evidence="3 4">Hc14</strain>
    </source>
</reference>
<gene>
    <name evidence="3" type="ORF">EV132_13926</name>
</gene>
<dbReference type="Proteomes" id="UP000294576">
    <property type="component" value="Unassembled WGS sequence"/>
</dbReference>
<dbReference type="RefSeq" id="WP_132568821.1">
    <property type="nucleotide sequence ID" value="NZ_SMBH01000039.1"/>
</dbReference>
<keyword evidence="2" id="KW-0472">Membrane</keyword>
<feature type="compositionally biased region" description="Polar residues" evidence="1">
    <location>
        <begin position="56"/>
        <end position="71"/>
    </location>
</feature>
<organism evidence="3 4">
    <name type="scientific">Rhizobium sullae</name>
    <name type="common">Rhizobium hedysari</name>
    <dbReference type="NCBI Taxonomy" id="50338"/>
    <lineage>
        <taxon>Bacteria</taxon>
        <taxon>Pseudomonadati</taxon>
        <taxon>Pseudomonadota</taxon>
        <taxon>Alphaproteobacteria</taxon>
        <taxon>Hyphomicrobiales</taxon>
        <taxon>Rhizobiaceae</taxon>
        <taxon>Rhizobium/Agrobacterium group</taxon>
        <taxon>Rhizobium</taxon>
    </lineage>
</organism>
<evidence type="ECO:0000256" key="1">
    <source>
        <dbReference type="SAM" id="MobiDB-lite"/>
    </source>
</evidence>
<comment type="caution">
    <text evidence="3">The sequence shown here is derived from an EMBL/GenBank/DDBJ whole genome shotgun (WGS) entry which is preliminary data.</text>
</comment>
<proteinExistence type="predicted"/>
<name>A0A4V2V7T7_RHISU</name>
<feature type="region of interest" description="Disordered" evidence="1">
    <location>
        <begin position="56"/>
        <end position="100"/>
    </location>
</feature>
<feature type="region of interest" description="Disordered" evidence="1">
    <location>
        <begin position="1"/>
        <end position="27"/>
    </location>
</feature>